<gene>
    <name evidence="5" type="ordered locus">DaAHT2_0071</name>
</gene>
<keyword evidence="3" id="KW-0067">ATP-binding</keyword>
<reference evidence="6" key="1">
    <citation type="submission" date="2010-02" db="EMBL/GenBank/DDBJ databases">
        <title>Complete sequence of Desulfurivibrio alkaliphilus AHT2.</title>
        <authorList>
            <consortium name="US DOE Joint Genome Institute"/>
            <person name="Pitluck S."/>
            <person name="Chertkov O."/>
            <person name="Detter J.C."/>
            <person name="Han C."/>
            <person name="Tapia R."/>
            <person name="Larimer F."/>
            <person name="Land M."/>
            <person name="Hauser L."/>
            <person name="Kyrpides N."/>
            <person name="Mikhailova N."/>
            <person name="Sorokin D.Y."/>
            <person name="Muyzer G."/>
            <person name="Woyke T."/>
        </authorList>
    </citation>
    <scope>NUCLEOTIDE SEQUENCE [LARGE SCALE GENOMIC DNA]</scope>
    <source>
        <strain evidence="6">DSM 19089 / UNIQEM U267 / AHT2</strain>
    </source>
</reference>
<dbReference type="GO" id="GO:0005524">
    <property type="term" value="F:ATP binding"/>
    <property type="evidence" value="ECO:0007669"/>
    <property type="project" value="UniProtKB-KW"/>
</dbReference>
<dbReference type="KEGG" id="dak:DaAHT2_0071"/>
<keyword evidence="1" id="KW-0813">Transport</keyword>
<dbReference type="InterPro" id="IPR027417">
    <property type="entry name" value="P-loop_NTPase"/>
</dbReference>
<dbReference type="OrthoDB" id="9809450at2"/>
<organism evidence="5 6">
    <name type="scientific">Desulfurivibrio alkaliphilus (strain DSM 19089 / UNIQEM U267 / AHT2)</name>
    <dbReference type="NCBI Taxonomy" id="589865"/>
    <lineage>
        <taxon>Bacteria</taxon>
        <taxon>Pseudomonadati</taxon>
        <taxon>Thermodesulfobacteriota</taxon>
        <taxon>Desulfobulbia</taxon>
        <taxon>Desulfobulbales</taxon>
        <taxon>Desulfobulbaceae</taxon>
        <taxon>Desulfurivibrio</taxon>
    </lineage>
</organism>
<dbReference type="Pfam" id="PF00005">
    <property type="entry name" value="ABC_tran"/>
    <property type="match status" value="1"/>
</dbReference>
<dbReference type="HOGENOM" id="CLU_000604_1_22_7"/>
<dbReference type="AlphaFoldDB" id="D6Z5C7"/>
<dbReference type="GO" id="GO:0005886">
    <property type="term" value="C:plasma membrane"/>
    <property type="evidence" value="ECO:0007669"/>
    <property type="project" value="TreeGrafter"/>
</dbReference>
<dbReference type="PANTHER" id="PTHR24220:SF611">
    <property type="entry name" value="ATP-BINDING COMPONENT OF ABC TRANSPORTER-RELATED"/>
    <property type="match status" value="1"/>
</dbReference>
<protein>
    <submittedName>
        <fullName evidence="5">ABC transporter related protein</fullName>
    </submittedName>
</protein>
<dbReference type="InterPro" id="IPR015854">
    <property type="entry name" value="ABC_transpr_LolD-like"/>
</dbReference>
<feature type="domain" description="ABC transporter" evidence="4">
    <location>
        <begin position="11"/>
        <end position="248"/>
    </location>
</feature>
<keyword evidence="2" id="KW-0547">Nucleotide-binding</keyword>
<evidence type="ECO:0000259" key="4">
    <source>
        <dbReference type="PROSITE" id="PS50893"/>
    </source>
</evidence>
<evidence type="ECO:0000256" key="3">
    <source>
        <dbReference type="ARBA" id="ARBA00022840"/>
    </source>
</evidence>
<dbReference type="InterPro" id="IPR003593">
    <property type="entry name" value="AAA+_ATPase"/>
</dbReference>
<name>D6Z5C7_DESAT</name>
<dbReference type="Proteomes" id="UP000001508">
    <property type="component" value="Chromosome"/>
</dbReference>
<dbReference type="eggNOG" id="COG1136">
    <property type="taxonomic scope" value="Bacteria"/>
</dbReference>
<proteinExistence type="predicted"/>
<dbReference type="InterPro" id="IPR003439">
    <property type="entry name" value="ABC_transporter-like_ATP-bd"/>
</dbReference>
<dbReference type="PROSITE" id="PS50893">
    <property type="entry name" value="ABC_TRANSPORTER_2"/>
    <property type="match status" value="1"/>
</dbReference>
<evidence type="ECO:0000313" key="5">
    <source>
        <dbReference type="EMBL" id="ADH84784.1"/>
    </source>
</evidence>
<dbReference type="CDD" id="cd03255">
    <property type="entry name" value="ABC_MJ0796_LolCDE_FtsE"/>
    <property type="match status" value="1"/>
</dbReference>
<evidence type="ECO:0000256" key="2">
    <source>
        <dbReference type="ARBA" id="ARBA00022741"/>
    </source>
</evidence>
<dbReference type="SMART" id="SM00382">
    <property type="entry name" value="AAA"/>
    <property type="match status" value="1"/>
</dbReference>
<accession>D6Z5C7</accession>
<dbReference type="GO" id="GO:0022857">
    <property type="term" value="F:transmembrane transporter activity"/>
    <property type="evidence" value="ECO:0007669"/>
    <property type="project" value="TreeGrafter"/>
</dbReference>
<keyword evidence="6" id="KW-1185">Reference proteome</keyword>
<evidence type="ECO:0000256" key="1">
    <source>
        <dbReference type="ARBA" id="ARBA00022448"/>
    </source>
</evidence>
<sequence>MPNATTNTPAIDCRDLRFRWHRGGPLVLDLPALRVDRGEKVFIAGPSGSGKTTLLSLLTGVGVAETGRVKVLGQDLAALSGSRRDHFRADHLGYIFQLFNLLPYLSLLENVLLPCRFSRRRRENAGGRPSALRAEALRLLAHLDLADPRLLRQPVAQLSVGQQQRVAAARALIGGPELVIADEPTSSLDMDRRESFVKLLFAECARQGATLVMVSHDHSLEHLFDRSIQLAAINRAQPDVAGEAAWQP</sequence>
<dbReference type="RefSeq" id="WP_013162315.1">
    <property type="nucleotide sequence ID" value="NC_014216.1"/>
</dbReference>
<evidence type="ECO:0000313" key="6">
    <source>
        <dbReference type="Proteomes" id="UP000001508"/>
    </source>
</evidence>
<dbReference type="GO" id="GO:0016887">
    <property type="term" value="F:ATP hydrolysis activity"/>
    <property type="evidence" value="ECO:0007669"/>
    <property type="project" value="InterPro"/>
</dbReference>
<dbReference type="EMBL" id="CP001940">
    <property type="protein sequence ID" value="ADH84784.1"/>
    <property type="molecule type" value="Genomic_DNA"/>
</dbReference>
<dbReference type="Gene3D" id="3.40.50.300">
    <property type="entry name" value="P-loop containing nucleotide triphosphate hydrolases"/>
    <property type="match status" value="1"/>
</dbReference>
<dbReference type="SUPFAM" id="SSF52540">
    <property type="entry name" value="P-loop containing nucleoside triphosphate hydrolases"/>
    <property type="match status" value="1"/>
</dbReference>
<dbReference type="STRING" id="589865.DaAHT2_0071"/>
<dbReference type="PANTHER" id="PTHR24220">
    <property type="entry name" value="IMPORT ATP-BINDING PROTEIN"/>
    <property type="match status" value="1"/>
</dbReference>
<dbReference type="InParanoid" id="D6Z5C7"/>
<dbReference type="InterPro" id="IPR017911">
    <property type="entry name" value="MacB-like_ATP-bd"/>
</dbReference>